<keyword evidence="3 4" id="KW-0472">Membrane</keyword>
<feature type="transmembrane region" description="Helical" evidence="4">
    <location>
        <begin position="144"/>
        <end position="163"/>
    </location>
</feature>
<dbReference type="PANTHER" id="PTHR11360">
    <property type="entry name" value="MONOCARBOXYLATE TRANSPORTER"/>
    <property type="match status" value="1"/>
</dbReference>
<evidence type="ECO:0000256" key="3">
    <source>
        <dbReference type="ARBA" id="ARBA00023136"/>
    </source>
</evidence>
<dbReference type="PROSITE" id="PS50850">
    <property type="entry name" value="MFS"/>
    <property type="match status" value="1"/>
</dbReference>
<reference evidence="7" key="1">
    <citation type="submission" date="2016-10" db="EMBL/GenBank/DDBJ databases">
        <authorList>
            <person name="Varghese N."/>
            <person name="Submissions S."/>
        </authorList>
    </citation>
    <scope>NUCLEOTIDE SEQUENCE [LARGE SCALE GENOMIC DNA]</scope>
    <source>
        <strain evidence="7">ES.061</strain>
    </source>
</reference>
<feature type="domain" description="Major facilitator superfamily (MFS) profile" evidence="5">
    <location>
        <begin position="19"/>
        <end position="407"/>
    </location>
</feature>
<feature type="transmembrane region" description="Helical" evidence="4">
    <location>
        <begin position="108"/>
        <end position="132"/>
    </location>
</feature>
<name>A0A1H4IKT3_9HYPH</name>
<feature type="transmembrane region" description="Helical" evidence="4">
    <location>
        <begin position="267"/>
        <end position="285"/>
    </location>
</feature>
<dbReference type="Proteomes" id="UP000199064">
    <property type="component" value="Unassembled WGS sequence"/>
</dbReference>
<dbReference type="InterPro" id="IPR020846">
    <property type="entry name" value="MFS_dom"/>
</dbReference>
<protein>
    <submittedName>
        <fullName evidence="6">Sugar phosphate permease</fullName>
    </submittedName>
</protein>
<dbReference type="CDD" id="cd17355">
    <property type="entry name" value="MFS_YcxA_like"/>
    <property type="match status" value="1"/>
</dbReference>
<organism evidence="6 7">
    <name type="scientific">Nitratireductor aquibiodomus</name>
    <dbReference type="NCBI Taxonomy" id="204799"/>
    <lineage>
        <taxon>Bacteria</taxon>
        <taxon>Pseudomonadati</taxon>
        <taxon>Pseudomonadota</taxon>
        <taxon>Alphaproteobacteria</taxon>
        <taxon>Hyphomicrobiales</taxon>
        <taxon>Phyllobacteriaceae</taxon>
        <taxon>Nitratireductor</taxon>
    </lineage>
</organism>
<feature type="transmembrane region" description="Helical" evidence="4">
    <location>
        <begin position="20"/>
        <end position="44"/>
    </location>
</feature>
<evidence type="ECO:0000313" key="6">
    <source>
        <dbReference type="EMBL" id="SEB34691.1"/>
    </source>
</evidence>
<dbReference type="InterPro" id="IPR036259">
    <property type="entry name" value="MFS_trans_sf"/>
</dbReference>
<gene>
    <name evidence="6" type="ORF">SAMN05216452_0114</name>
</gene>
<dbReference type="Pfam" id="PF07690">
    <property type="entry name" value="MFS_1"/>
    <property type="match status" value="1"/>
</dbReference>
<feature type="transmembrane region" description="Helical" evidence="4">
    <location>
        <begin position="227"/>
        <end position="247"/>
    </location>
</feature>
<dbReference type="InterPro" id="IPR011701">
    <property type="entry name" value="MFS"/>
</dbReference>
<accession>A0A1H4IKT3</accession>
<feature type="transmembrane region" description="Helical" evidence="4">
    <location>
        <begin position="352"/>
        <end position="375"/>
    </location>
</feature>
<keyword evidence="2 4" id="KW-1133">Transmembrane helix</keyword>
<dbReference type="PANTHER" id="PTHR11360:SF290">
    <property type="entry name" value="MONOCARBOXYLATE MFS PERMEASE"/>
    <property type="match status" value="1"/>
</dbReference>
<dbReference type="SUPFAM" id="SSF103473">
    <property type="entry name" value="MFS general substrate transporter"/>
    <property type="match status" value="1"/>
</dbReference>
<feature type="transmembrane region" description="Helical" evidence="4">
    <location>
        <begin position="83"/>
        <end position="102"/>
    </location>
</feature>
<evidence type="ECO:0000256" key="1">
    <source>
        <dbReference type="ARBA" id="ARBA00022692"/>
    </source>
</evidence>
<evidence type="ECO:0000256" key="4">
    <source>
        <dbReference type="SAM" id="Phobius"/>
    </source>
</evidence>
<feature type="transmembrane region" description="Helical" evidence="4">
    <location>
        <begin position="381"/>
        <end position="404"/>
    </location>
</feature>
<feature type="transmembrane region" description="Helical" evidence="4">
    <location>
        <begin position="175"/>
        <end position="194"/>
    </location>
</feature>
<dbReference type="Gene3D" id="1.20.1250.20">
    <property type="entry name" value="MFS general substrate transporter like domains"/>
    <property type="match status" value="2"/>
</dbReference>
<feature type="transmembrane region" description="Helical" evidence="4">
    <location>
        <begin position="292"/>
        <end position="312"/>
    </location>
</feature>
<feature type="transmembrane region" description="Helical" evidence="4">
    <location>
        <begin position="318"/>
        <end position="340"/>
    </location>
</feature>
<evidence type="ECO:0000256" key="2">
    <source>
        <dbReference type="ARBA" id="ARBA00022989"/>
    </source>
</evidence>
<keyword evidence="7" id="KW-1185">Reference proteome</keyword>
<dbReference type="GO" id="GO:0022857">
    <property type="term" value="F:transmembrane transporter activity"/>
    <property type="evidence" value="ECO:0007669"/>
    <property type="project" value="InterPro"/>
</dbReference>
<evidence type="ECO:0000259" key="5">
    <source>
        <dbReference type="PROSITE" id="PS50850"/>
    </source>
</evidence>
<proteinExistence type="predicted"/>
<dbReference type="AlphaFoldDB" id="A0A1H4IKT3"/>
<sequence length="415" mass="44043">MQLRPAHNASETVIDGSYAWFRMTIALLLGTFGTVGLWAFVVVLPPIQAEFGVDRAAASLPYTSSMIGFALGNVLIGRFADRIGVALPVAIAGAALGAGFIASSFTTALWQFVILQGLIGLGGSACFGPLLADISHWFEKRRGIAVAAVACGNYLSGVLWPTVIKFALEHTSWRVTFLGIGIFCIVSIVPLALLMRARPDVNQADDIAAAHLRRPGGRKPIDLSPRVLQGLLVLAGLGCCVAMSMPQVHIVAYCIDLGFDIARGAEMLSLMLGAGIASRLVSGLLADRIGGVPTLLIGSVLQCLSLFLYIPFNGLASLYMVSFIFGLSQGGIVPSYAIIVREYLPAREAGQRMGVVIMATIIGMALGGWMSGWIYDLTGSYQAAFLNGIAWNLGNMAIAFFILYRARRSAMPVPA</sequence>
<feature type="transmembrane region" description="Helical" evidence="4">
    <location>
        <begin position="56"/>
        <end position="76"/>
    </location>
</feature>
<dbReference type="InterPro" id="IPR050327">
    <property type="entry name" value="Proton-linked_MCT"/>
</dbReference>
<keyword evidence="1 4" id="KW-0812">Transmembrane</keyword>
<dbReference type="EMBL" id="FNSL01000001">
    <property type="protein sequence ID" value="SEB34691.1"/>
    <property type="molecule type" value="Genomic_DNA"/>
</dbReference>
<evidence type="ECO:0000313" key="7">
    <source>
        <dbReference type="Proteomes" id="UP000199064"/>
    </source>
</evidence>